<accession>A0ABY5YAU1</accession>
<evidence type="ECO:0000256" key="1">
    <source>
        <dbReference type="SAM" id="SignalP"/>
    </source>
</evidence>
<protein>
    <recommendedName>
        <fullName evidence="4">Aerotolerance regulator N-terminal domain-containing protein</fullName>
    </recommendedName>
</protein>
<keyword evidence="1" id="KW-0732">Signal</keyword>
<dbReference type="RefSeq" id="WP_260574750.1">
    <property type="nucleotide sequence ID" value="NZ_CP104205.1"/>
</dbReference>
<dbReference type="SUPFAM" id="SSF52317">
    <property type="entry name" value="Class I glutamine amidotransferase-like"/>
    <property type="match status" value="1"/>
</dbReference>
<evidence type="ECO:0000313" key="2">
    <source>
        <dbReference type="EMBL" id="UWX56173.1"/>
    </source>
</evidence>
<organism evidence="2 3">
    <name type="scientific">Maribacter litopenaei</name>
    <dbReference type="NCBI Taxonomy" id="2976127"/>
    <lineage>
        <taxon>Bacteria</taxon>
        <taxon>Pseudomonadati</taxon>
        <taxon>Bacteroidota</taxon>
        <taxon>Flavobacteriia</taxon>
        <taxon>Flavobacteriales</taxon>
        <taxon>Flavobacteriaceae</taxon>
        <taxon>Maribacter</taxon>
    </lineage>
</organism>
<dbReference type="PANTHER" id="PTHR37464:SF1">
    <property type="entry name" value="BLL2463 PROTEIN"/>
    <property type="match status" value="1"/>
</dbReference>
<dbReference type="PANTHER" id="PTHR37464">
    <property type="entry name" value="BLL2463 PROTEIN"/>
    <property type="match status" value="1"/>
</dbReference>
<feature type="chain" id="PRO_5046722177" description="Aerotolerance regulator N-terminal domain-containing protein" evidence="1">
    <location>
        <begin position="21"/>
        <end position="580"/>
    </location>
</feature>
<proteinExistence type="predicted"/>
<evidence type="ECO:0008006" key="4">
    <source>
        <dbReference type="Google" id="ProtNLM"/>
    </source>
</evidence>
<sequence>MARLGIFAGLIFAFAQPFSANENALKSQETVIYLDNSFSMQAKLDNGTQLQNMVQEIIRNVPKNNSFTLMTNDKTFEDVEIEDIQNELIDLSPSTNQLTLDQVLLRSATMFANDKESIKRTVLISDFQEILGPLPIIGQDSEIYFIKQEPQDLTNVSIDSVYISDSDNEVIELTTLLSSSVNIETHAVSLYNGDRLIAKTSAAFNDGTTADVTFSVPANEPIDGRLVIADMGLPYDNEFYFNVESPKKIKVLAISDIDTGFLRRIYDPEEFDFTATPLSQVNYSGIEDFNLMVLNELEAIPGGLENTIHSFVRNGGSFVVIPAPNSDLVSYNRFASPYFNTKYGQYILQEAAISNISFEHPLYRNVFNNRVTNFQYPGVNSYYNLNSASQKALTFQNGNPFLVGNENSYFFSSALNQENSNFKNSPLIVPTFYNMARNSLKLPKLYQTLGIYEELEIPVSLSKDHILKISKDDYEFIPAQISQPKKVQLTFDENPTEDGIFQIINGEETLGKISFNYDRKESDLRFMDLSQVENDKVFASISDFFEDVQKKNSVNEFWKWFAILALVFVLLESILQRFLK</sequence>
<dbReference type="Proteomes" id="UP001059209">
    <property type="component" value="Chromosome"/>
</dbReference>
<gene>
    <name evidence="2" type="ORF">NYZ99_07835</name>
</gene>
<dbReference type="InterPro" id="IPR029062">
    <property type="entry name" value="Class_I_gatase-like"/>
</dbReference>
<keyword evidence="3" id="KW-1185">Reference proteome</keyword>
<name>A0ABY5YAU1_9FLAO</name>
<feature type="signal peptide" evidence="1">
    <location>
        <begin position="1"/>
        <end position="20"/>
    </location>
</feature>
<dbReference type="EMBL" id="CP104205">
    <property type="protein sequence ID" value="UWX56173.1"/>
    <property type="molecule type" value="Genomic_DNA"/>
</dbReference>
<reference evidence="2" key="1">
    <citation type="submission" date="2022-09" db="EMBL/GenBank/DDBJ databases">
        <title>Maribacter litopenaei sp. nov., isolated from the intestinal tract of the Pacific White Shrimp, Litopenaeus vannamei.</title>
        <authorList>
            <person name="Kim S.Y."/>
            <person name="Hwang C.Y."/>
        </authorList>
    </citation>
    <scope>NUCLEOTIDE SEQUENCE</scope>
    <source>
        <strain evidence="2">HL-LV01</strain>
    </source>
</reference>
<evidence type="ECO:0000313" key="3">
    <source>
        <dbReference type="Proteomes" id="UP001059209"/>
    </source>
</evidence>